<dbReference type="CDD" id="cd00141">
    <property type="entry name" value="NT_POLXc"/>
    <property type="match status" value="1"/>
</dbReference>
<dbReference type="InterPro" id="IPR002008">
    <property type="entry name" value="DNA_pol_X_beta-like"/>
</dbReference>
<dbReference type="InterPro" id="IPR050243">
    <property type="entry name" value="PHP_phosphatase"/>
</dbReference>
<dbReference type="Pfam" id="PF14716">
    <property type="entry name" value="HHH_8"/>
    <property type="match status" value="1"/>
</dbReference>
<comment type="catalytic activity">
    <reaction evidence="18">
        <text>2'-deoxyribonucleotide-(2'-deoxyribose 5'-phosphate)-2'-deoxyribonucleotide-DNA = a 3'-end 2'-deoxyribonucleotide-(2,3-dehydro-2,3-deoxyribose 5'-phosphate)-DNA + a 5'-end 5'-phospho-2'-deoxyribonucleoside-DNA + H(+)</text>
        <dbReference type="Rhea" id="RHEA:66592"/>
        <dbReference type="Rhea" id="RHEA-COMP:13180"/>
        <dbReference type="Rhea" id="RHEA-COMP:16897"/>
        <dbReference type="Rhea" id="RHEA-COMP:17067"/>
        <dbReference type="ChEBI" id="CHEBI:15378"/>
        <dbReference type="ChEBI" id="CHEBI:136412"/>
        <dbReference type="ChEBI" id="CHEBI:157695"/>
        <dbReference type="ChEBI" id="CHEBI:167181"/>
        <dbReference type="EC" id="4.2.99.18"/>
    </reaction>
</comment>
<evidence type="ECO:0000256" key="5">
    <source>
        <dbReference type="ARBA" id="ARBA00020020"/>
    </source>
</evidence>
<evidence type="ECO:0000256" key="4">
    <source>
        <dbReference type="ARBA" id="ARBA00012720"/>
    </source>
</evidence>
<dbReference type="Gene3D" id="1.10.150.20">
    <property type="entry name" value="5' to 3' exonuclease, C-terminal subdomain"/>
    <property type="match status" value="1"/>
</dbReference>
<dbReference type="SUPFAM" id="SSF81301">
    <property type="entry name" value="Nucleotidyltransferase"/>
    <property type="match status" value="1"/>
</dbReference>
<dbReference type="SMART" id="SM00483">
    <property type="entry name" value="POLXc"/>
    <property type="match status" value="1"/>
</dbReference>
<dbReference type="Gene3D" id="3.30.460.10">
    <property type="entry name" value="Beta Polymerase, domain 2"/>
    <property type="match status" value="1"/>
</dbReference>
<dbReference type="PANTHER" id="PTHR36928:SF1">
    <property type="entry name" value="PHOSPHATASE YCDX-RELATED"/>
    <property type="match status" value="1"/>
</dbReference>
<dbReference type="InterPro" id="IPR002054">
    <property type="entry name" value="DNA-dir_DNA_pol_X"/>
</dbReference>
<gene>
    <name evidence="25" type="ORF">C450_17262</name>
</gene>
<dbReference type="InterPro" id="IPR047967">
    <property type="entry name" value="PolX_PHP"/>
</dbReference>
<comment type="subcellular location">
    <subcellularLocation>
        <location evidence="2">Cytoplasm</location>
    </subcellularLocation>
</comment>
<evidence type="ECO:0000259" key="24">
    <source>
        <dbReference type="SMART" id="SM00483"/>
    </source>
</evidence>
<dbReference type="Pfam" id="PF02811">
    <property type="entry name" value="PHP"/>
    <property type="match status" value="1"/>
</dbReference>
<feature type="domain" description="DNA-directed DNA polymerase X" evidence="24">
    <location>
        <begin position="1"/>
        <end position="331"/>
    </location>
</feature>
<keyword evidence="8" id="KW-0808">Transferase</keyword>
<keyword evidence="14" id="KW-0915">Sodium</keyword>
<dbReference type="PANTHER" id="PTHR36928">
    <property type="entry name" value="PHOSPHATASE YCDX-RELATED"/>
    <property type="match status" value="1"/>
</dbReference>
<dbReference type="SMART" id="SM00481">
    <property type="entry name" value="POLIIIAc"/>
    <property type="match status" value="1"/>
</dbReference>
<evidence type="ECO:0000256" key="9">
    <source>
        <dbReference type="ARBA" id="ARBA00022695"/>
    </source>
</evidence>
<evidence type="ECO:0000256" key="10">
    <source>
        <dbReference type="ARBA" id="ARBA00022705"/>
    </source>
</evidence>
<dbReference type="InterPro" id="IPR043519">
    <property type="entry name" value="NT_sf"/>
</dbReference>
<dbReference type="GO" id="GO:0140078">
    <property type="term" value="F:class I DNA-(apurinic or apyrimidinic site) endonuclease activity"/>
    <property type="evidence" value="ECO:0007669"/>
    <property type="project" value="UniProtKB-EC"/>
</dbReference>
<evidence type="ECO:0000313" key="26">
    <source>
        <dbReference type="Proteomes" id="UP000011625"/>
    </source>
</evidence>
<proteinExistence type="predicted"/>
<dbReference type="Gene3D" id="3.30.210.10">
    <property type="entry name" value="DNA polymerase, thumb domain"/>
    <property type="match status" value="1"/>
</dbReference>
<dbReference type="InterPro" id="IPR029398">
    <property type="entry name" value="PolB_thumb"/>
</dbReference>
<comment type="caution">
    <text evidence="25">The sequence shown here is derived from an EMBL/GenBank/DDBJ whole genome shotgun (WGS) entry which is preliminary data.</text>
</comment>
<dbReference type="GO" id="GO:0008270">
    <property type="term" value="F:zinc ion binding"/>
    <property type="evidence" value="ECO:0007669"/>
    <property type="project" value="TreeGrafter"/>
</dbReference>
<evidence type="ECO:0000256" key="20">
    <source>
        <dbReference type="ARBA" id="ARBA00045548"/>
    </source>
</evidence>
<keyword evidence="10" id="KW-0235">DNA replication</keyword>
<reference evidence="25 26" key="1">
    <citation type="journal article" date="2014" name="PLoS Genet.">
        <title>Phylogenetically driven sequencing of extremely halophilic archaea reveals strategies for static and dynamic osmo-response.</title>
        <authorList>
            <person name="Becker E.A."/>
            <person name="Seitzer P.M."/>
            <person name="Tritt A."/>
            <person name="Larsen D."/>
            <person name="Krusor M."/>
            <person name="Yao A.I."/>
            <person name="Wu D."/>
            <person name="Madern D."/>
            <person name="Eisen J.A."/>
            <person name="Darling A.E."/>
            <person name="Facciotti M.T."/>
        </authorList>
    </citation>
    <scope>NUCLEOTIDE SEQUENCE [LARGE SCALE GENOMIC DNA]</scope>
    <source>
        <strain evidence="25 26">DSM 8989</strain>
    </source>
</reference>
<dbReference type="InterPro" id="IPR022311">
    <property type="entry name" value="PolX-like"/>
</dbReference>
<comment type="cofactor">
    <cofactor evidence="1">
        <name>Mg(2+)</name>
        <dbReference type="ChEBI" id="CHEBI:18420"/>
    </cofactor>
</comment>
<keyword evidence="26" id="KW-1185">Reference proteome</keyword>
<dbReference type="PIRSF" id="PIRSF005047">
    <property type="entry name" value="UCP005047_YshC"/>
    <property type="match status" value="1"/>
</dbReference>
<dbReference type="AlphaFoldDB" id="M0MVC4"/>
<dbReference type="PRINTS" id="PR00870">
    <property type="entry name" value="DNAPOLXBETA"/>
</dbReference>
<evidence type="ECO:0000256" key="1">
    <source>
        <dbReference type="ARBA" id="ARBA00001946"/>
    </source>
</evidence>
<evidence type="ECO:0000256" key="19">
    <source>
        <dbReference type="ARBA" id="ARBA00044678"/>
    </source>
</evidence>
<dbReference type="RefSeq" id="WP_005045489.1">
    <property type="nucleotide sequence ID" value="NZ_AOME01000078.1"/>
</dbReference>
<evidence type="ECO:0000256" key="21">
    <source>
        <dbReference type="ARBA" id="ARBA00049244"/>
    </source>
</evidence>
<dbReference type="CDD" id="cd07436">
    <property type="entry name" value="PHP_PolX"/>
    <property type="match status" value="1"/>
</dbReference>
<evidence type="ECO:0000313" key="25">
    <source>
        <dbReference type="EMBL" id="EMA49288.1"/>
    </source>
</evidence>
<dbReference type="Pfam" id="PF14520">
    <property type="entry name" value="HHH_5"/>
    <property type="match status" value="1"/>
</dbReference>
<evidence type="ECO:0000256" key="13">
    <source>
        <dbReference type="ARBA" id="ARBA00022932"/>
    </source>
</evidence>
<dbReference type="InterPro" id="IPR003583">
    <property type="entry name" value="Hlx-hairpin-Hlx_DNA-bd_motif"/>
</dbReference>
<keyword evidence="6" id="KW-0488">Methylation</keyword>
<dbReference type="GO" id="GO:0005829">
    <property type="term" value="C:cytosol"/>
    <property type="evidence" value="ECO:0007669"/>
    <property type="project" value="TreeGrafter"/>
</dbReference>
<keyword evidence="12" id="KW-0832">Ubl conjugation</keyword>
<dbReference type="InterPro" id="IPR037160">
    <property type="entry name" value="DNA_Pol_thumb_sf"/>
</dbReference>
<dbReference type="GO" id="GO:0003887">
    <property type="term" value="F:DNA-directed DNA polymerase activity"/>
    <property type="evidence" value="ECO:0007669"/>
    <property type="project" value="UniProtKB-KW"/>
</dbReference>
<feature type="domain" description="Helix-hairpin-helix DNA-binding motif class 1" evidence="22">
    <location>
        <begin position="93"/>
        <end position="112"/>
    </location>
</feature>
<evidence type="ECO:0000256" key="12">
    <source>
        <dbReference type="ARBA" id="ARBA00022843"/>
    </source>
</evidence>
<dbReference type="PATRIC" id="fig|1227456.3.peg.3511"/>
<dbReference type="InterPro" id="IPR003141">
    <property type="entry name" value="Pol/His_phosphatase_N"/>
</dbReference>
<sequence>MSRNDAVADRFEEFADRLEATGVEYKPQSYRRAAENVRAHPESVESLVAGDGEGVEAIEGVGEALAAKIVEYVETGEIEELEEFRAELPVDMAALTSVEGVGPKTVGTLYDELAIEDLDDLETAAREEKIREISGFGATSEENILAGIEFAWQANERSLLGDARPLGEELLEYVAGGVDEANEAVERCELAGSLRRWRETIGDVDLLVASDDPEAVVERFTDWGRADTVIEAGTSKASLRANGVRMDLRVVVPEEFGSALQYFTGSRDHNIGVRNRAIERDLKVNEYGVFDISGVDDPDAGQRVGERVAGETEAGMYEAVGLPHIPPELREDSGEIDAAVAGELPDLVDADAVRGDLHVHTDWSDGKDGIEEMIAGAAAFGHEYLAITDHAAGPGIVADTGLSDDDLREQRDAIEDAAAAVDAEIDVLCGVEANIDADGAVSVGDGVLDKLDLVVASPHSGLDGDGTDRIVAAIEHPSVDVIGHPTGRYLNRRPGLELDFERVARAAAKHGVALEVNANPSRLDLSGGAVRTAIEAGATIAVDTDAHRPASYELLRYGVHTARRGWAEAGDVLNARDFDGLRAFLDNEA</sequence>
<evidence type="ECO:0000259" key="23">
    <source>
        <dbReference type="SMART" id="SM00481"/>
    </source>
</evidence>
<dbReference type="InterPro" id="IPR010996">
    <property type="entry name" value="HHH_MUS81"/>
</dbReference>
<evidence type="ECO:0000256" key="8">
    <source>
        <dbReference type="ARBA" id="ARBA00022679"/>
    </source>
</evidence>
<evidence type="ECO:0000256" key="11">
    <source>
        <dbReference type="ARBA" id="ARBA00022763"/>
    </source>
</evidence>
<keyword evidence="11" id="KW-0227">DNA damage</keyword>
<protein>
    <recommendedName>
        <fullName evidence="5">DNA polymerase beta</fullName>
        <ecNumber evidence="3">2.7.7.7</ecNumber>
        <ecNumber evidence="4">4.2.99.18</ecNumber>
    </recommendedName>
    <alternativeName>
        <fullName evidence="16">5'-deoxyribose-phosphate lyase</fullName>
    </alternativeName>
    <alternativeName>
        <fullName evidence="17">AP lyase</fullName>
    </alternativeName>
</protein>
<dbReference type="STRING" id="1227456.C450_17262"/>
<dbReference type="SUPFAM" id="SSF47802">
    <property type="entry name" value="DNA polymerase beta, N-terminal domain-like"/>
    <property type="match status" value="1"/>
</dbReference>
<dbReference type="Gene3D" id="1.10.150.110">
    <property type="entry name" value="DNA polymerase beta, N-terminal domain-like"/>
    <property type="match status" value="1"/>
</dbReference>
<comment type="catalytic activity">
    <reaction evidence="21">
        <text>DNA(n) + a 2'-deoxyribonucleoside 5'-triphosphate = DNA(n+1) + diphosphate</text>
        <dbReference type="Rhea" id="RHEA:22508"/>
        <dbReference type="Rhea" id="RHEA-COMP:17339"/>
        <dbReference type="Rhea" id="RHEA-COMP:17340"/>
        <dbReference type="ChEBI" id="CHEBI:33019"/>
        <dbReference type="ChEBI" id="CHEBI:61560"/>
        <dbReference type="ChEBI" id="CHEBI:173112"/>
        <dbReference type="EC" id="2.7.7.7"/>
    </reaction>
</comment>
<accession>M0MVC4</accession>
<dbReference type="EMBL" id="AOME01000078">
    <property type="protein sequence ID" value="EMA49288.1"/>
    <property type="molecule type" value="Genomic_DNA"/>
</dbReference>
<dbReference type="Pfam" id="PF14791">
    <property type="entry name" value="DNA_pol_B_thumb"/>
    <property type="match status" value="1"/>
</dbReference>
<evidence type="ECO:0000256" key="18">
    <source>
        <dbReference type="ARBA" id="ARBA00044632"/>
    </source>
</evidence>
<evidence type="ECO:0000256" key="17">
    <source>
        <dbReference type="ARBA" id="ARBA00035726"/>
    </source>
</evidence>
<dbReference type="Gene3D" id="3.20.20.140">
    <property type="entry name" value="Metal-dependent hydrolases"/>
    <property type="match status" value="1"/>
</dbReference>
<feature type="domain" description="Polymerase/histidinol phosphatase N-terminal" evidence="23">
    <location>
        <begin position="355"/>
        <end position="437"/>
    </location>
</feature>
<dbReference type="GO" id="GO:0003677">
    <property type="term" value="F:DNA binding"/>
    <property type="evidence" value="ECO:0007669"/>
    <property type="project" value="InterPro"/>
</dbReference>
<dbReference type="GO" id="GO:0006281">
    <property type="term" value="P:DNA repair"/>
    <property type="evidence" value="ECO:0007669"/>
    <property type="project" value="UniProtKB-KW"/>
</dbReference>
<organism evidence="25 26">
    <name type="scientific">Halococcus salifodinae DSM 8989</name>
    <dbReference type="NCBI Taxonomy" id="1227456"/>
    <lineage>
        <taxon>Archaea</taxon>
        <taxon>Methanobacteriati</taxon>
        <taxon>Methanobacteriota</taxon>
        <taxon>Stenosarchaea group</taxon>
        <taxon>Halobacteria</taxon>
        <taxon>Halobacteriales</taxon>
        <taxon>Halococcaceae</taxon>
        <taxon>Halococcus</taxon>
    </lineage>
</organism>
<evidence type="ECO:0000256" key="6">
    <source>
        <dbReference type="ARBA" id="ARBA00022481"/>
    </source>
</evidence>
<dbReference type="Proteomes" id="UP000011625">
    <property type="component" value="Unassembled WGS sequence"/>
</dbReference>
<name>M0MVC4_9EURY</name>
<dbReference type="SMART" id="SM00278">
    <property type="entry name" value="HhH1"/>
    <property type="match status" value="3"/>
</dbReference>
<comment type="function">
    <text evidence="20">Repair polymerase that plays a key role in base-excision repair. During this process, the damaged base is excised by specific DNA glycosylases, the DNA backbone is nicked at the abasic site by an apurinic/apyrimidic (AP) endonuclease, and POLB removes 5'-deoxyribose-phosphate from the preincised AP site acting as a 5'-deoxyribose-phosphate lyase (5'-dRP lyase); through its DNA polymerase activity, it adds one nucleotide to the 3' end of the arising single-nucleotide gap. Conducts 'gap-filling' DNA synthesis in a stepwise distributive fashion rather than in a processive fashion as for other DNA polymerases. It is also able to cleave sugar-phosphate bonds 3' to an intact AP site, acting as an AP lyase.</text>
</comment>
<keyword evidence="9" id="KW-0548">Nucleotidyltransferase</keyword>
<evidence type="ECO:0000256" key="14">
    <source>
        <dbReference type="ARBA" id="ARBA00023053"/>
    </source>
</evidence>
<dbReference type="EC" id="2.7.7.7" evidence="3"/>
<evidence type="ECO:0000256" key="15">
    <source>
        <dbReference type="ARBA" id="ARBA00023204"/>
    </source>
</evidence>
<dbReference type="SUPFAM" id="SSF89550">
    <property type="entry name" value="PHP domain-like"/>
    <property type="match status" value="1"/>
</dbReference>
<keyword evidence="15" id="KW-0234">DNA repair</keyword>
<dbReference type="NCBIfam" id="NF006375">
    <property type="entry name" value="PRK08609.1"/>
    <property type="match status" value="1"/>
</dbReference>
<evidence type="ECO:0000256" key="16">
    <source>
        <dbReference type="ARBA" id="ARBA00035717"/>
    </source>
</evidence>
<dbReference type="InterPro" id="IPR016195">
    <property type="entry name" value="Pol/histidinol_Pase-like"/>
</dbReference>
<dbReference type="GO" id="GO:0042578">
    <property type="term" value="F:phosphoric ester hydrolase activity"/>
    <property type="evidence" value="ECO:0007669"/>
    <property type="project" value="TreeGrafter"/>
</dbReference>
<evidence type="ECO:0000259" key="22">
    <source>
        <dbReference type="SMART" id="SM00278"/>
    </source>
</evidence>
<dbReference type="EC" id="4.2.99.18" evidence="4"/>
<evidence type="ECO:0000256" key="2">
    <source>
        <dbReference type="ARBA" id="ARBA00004496"/>
    </source>
</evidence>
<dbReference type="OrthoDB" id="8999at2157"/>
<feature type="domain" description="Helix-hairpin-helix DNA-binding motif class 1" evidence="22">
    <location>
        <begin position="53"/>
        <end position="72"/>
    </location>
</feature>
<evidence type="ECO:0000256" key="7">
    <source>
        <dbReference type="ARBA" id="ARBA00022634"/>
    </source>
</evidence>
<keyword evidence="7" id="KW-0237">DNA synthesis</keyword>
<evidence type="ECO:0000256" key="3">
    <source>
        <dbReference type="ARBA" id="ARBA00012417"/>
    </source>
</evidence>
<dbReference type="InterPro" id="IPR027421">
    <property type="entry name" value="DNA_pol_lamdba_lyase_dom_sf"/>
</dbReference>
<comment type="catalytic activity">
    <reaction evidence="19">
        <text>a 5'-end 2'-deoxyribose-2'-deoxyribonucleotide-DNA = (2E,4S)-4-hydroxypenten-2-al-5-phosphate + a 5'-end 5'-phospho-2'-deoxyribonucleoside-DNA + H(+)</text>
        <dbReference type="Rhea" id="RHEA:76255"/>
        <dbReference type="Rhea" id="RHEA-COMP:13180"/>
        <dbReference type="Rhea" id="RHEA-COMP:18657"/>
        <dbReference type="ChEBI" id="CHEBI:15378"/>
        <dbReference type="ChEBI" id="CHEBI:136412"/>
        <dbReference type="ChEBI" id="CHEBI:195194"/>
        <dbReference type="ChEBI" id="CHEBI:195195"/>
    </reaction>
</comment>
<feature type="domain" description="Helix-hairpin-helix DNA-binding motif class 1" evidence="22">
    <location>
        <begin position="128"/>
        <end position="147"/>
    </location>
</feature>
<dbReference type="InterPro" id="IPR004013">
    <property type="entry name" value="PHP_dom"/>
</dbReference>
<keyword evidence="13" id="KW-0239">DNA-directed DNA polymerase</keyword>